<organism evidence="6 7">
    <name type="scientific">Dentiscutata erythropus</name>
    <dbReference type="NCBI Taxonomy" id="1348616"/>
    <lineage>
        <taxon>Eukaryota</taxon>
        <taxon>Fungi</taxon>
        <taxon>Fungi incertae sedis</taxon>
        <taxon>Mucoromycota</taxon>
        <taxon>Glomeromycotina</taxon>
        <taxon>Glomeromycetes</taxon>
        <taxon>Diversisporales</taxon>
        <taxon>Gigasporaceae</taxon>
        <taxon>Dentiscutata</taxon>
    </lineage>
</organism>
<accession>A0A9N9K4M8</accession>
<comment type="cofactor">
    <cofactor evidence="1">
        <name>pyridoxal 5'-phosphate</name>
        <dbReference type="ChEBI" id="CHEBI:597326"/>
    </cofactor>
</comment>
<gene>
    <name evidence="6" type="ORF">DERYTH_LOCUS25397</name>
</gene>
<evidence type="ECO:0000256" key="3">
    <source>
        <dbReference type="ARBA" id="ARBA00022679"/>
    </source>
</evidence>
<feature type="non-terminal residue" evidence="6">
    <location>
        <position position="133"/>
    </location>
</feature>
<dbReference type="Proteomes" id="UP000789405">
    <property type="component" value="Unassembled WGS sequence"/>
</dbReference>
<dbReference type="PANTHER" id="PTHR13693:SF77">
    <property type="entry name" value="8-AMINO-7-OXONONANOATE SYNTHASE"/>
    <property type="match status" value="1"/>
</dbReference>
<keyword evidence="7" id="KW-1185">Reference proteome</keyword>
<dbReference type="InterPro" id="IPR015421">
    <property type="entry name" value="PyrdxlP-dep_Trfase_major"/>
</dbReference>
<dbReference type="InterPro" id="IPR015424">
    <property type="entry name" value="PyrdxlP-dep_Trfase"/>
</dbReference>
<dbReference type="InterPro" id="IPR050087">
    <property type="entry name" value="AON_synthase_class-II"/>
</dbReference>
<comment type="caution">
    <text evidence="6">The sequence shown here is derived from an EMBL/GenBank/DDBJ whole genome shotgun (WGS) entry which is preliminary data.</text>
</comment>
<dbReference type="SUPFAM" id="SSF53383">
    <property type="entry name" value="PLP-dependent transferases"/>
    <property type="match status" value="1"/>
</dbReference>
<dbReference type="AlphaFoldDB" id="A0A9N9K4M8"/>
<evidence type="ECO:0000256" key="4">
    <source>
        <dbReference type="ARBA" id="ARBA00022898"/>
    </source>
</evidence>
<dbReference type="GO" id="GO:0016740">
    <property type="term" value="F:transferase activity"/>
    <property type="evidence" value="ECO:0007669"/>
    <property type="project" value="UniProtKB-KW"/>
</dbReference>
<dbReference type="GO" id="GO:0009102">
    <property type="term" value="P:biotin biosynthetic process"/>
    <property type="evidence" value="ECO:0007669"/>
    <property type="project" value="TreeGrafter"/>
</dbReference>
<keyword evidence="3" id="KW-0808">Transferase</keyword>
<evidence type="ECO:0000259" key="5">
    <source>
        <dbReference type="Pfam" id="PF00155"/>
    </source>
</evidence>
<proteinExistence type="inferred from homology"/>
<dbReference type="PANTHER" id="PTHR13693">
    <property type="entry name" value="CLASS II AMINOTRANSFERASE/8-AMINO-7-OXONONANOATE SYNTHASE"/>
    <property type="match status" value="1"/>
</dbReference>
<protein>
    <submittedName>
        <fullName evidence="6">6000_t:CDS:1</fullName>
    </submittedName>
</protein>
<reference evidence="6" key="1">
    <citation type="submission" date="2021-06" db="EMBL/GenBank/DDBJ databases">
        <authorList>
            <person name="Kallberg Y."/>
            <person name="Tangrot J."/>
            <person name="Rosling A."/>
        </authorList>
    </citation>
    <scope>NUCLEOTIDE SEQUENCE</scope>
    <source>
        <strain evidence="6">MA453B</strain>
    </source>
</reference>
<evidence type="ECO:0000313" key="6">
    <source>
        <dbReference type="EMBL" id="CAG8811031.1"/>
    </source>
</evidence>
<dbReference type="Pfam" id="PF00155">
    <property type="entry name" value="Aminotran_1_2"/>
    <property type="match status" value="1"/>
</dbReference>
<dbReference type="EMBL" id="CAJVPY010047083">
    <property type="protein sequence ID" value="CAG8811031.1"/>
    <property type="molecule type" value="Genomic_DNA"/>
</dbReference>
<name>A0A9N9K4M8_9GLOM</name>
<evidence type="ECO:0000313" key="7">
    <source>
        <dbReference type="Proteomes" id="UP000789405"/>
    </source>
</evidence>
<comment type="similarity">
    <text evidence="2">Belongs to the class-II pyridoxal-phosphate-dependent aminotransferase family. BioF subfamily.</text>
</comment>
<feature type="domain" description="Aminotransferase class I/classII large" evidence="5">
    <location>
        <begin position="39"/>
        <end position="133"/>
    </location>
</feature>
<evidence type="ECO:0000256" key="1">
    <source>
        <dbReference type="ARBA" id="ARBA00001933"/>
    </source>
</evidence>
<sequence length="133" mass="14826">MHCLHSSISSPVIILDFQKNEELNKKFLSALILFPHPTLGSTGSRLLDGNSAYAESLELFLANFHNAENALLFNSGYDANLGFFSCVPQLGDAVIIDEYVHASIYDGLRISRALLITTFKHNYVEHLKVKLTE</sequence>
<keyword evidence="4" id="KW-0663">Pyridoxal phosphate</keyword>
<dbReference type="InterPro" id="IPR004839">
    <property type="entry name" value="Aminotransferase_I/II_large"/>
</dbReference>
<dbReference type="Gene3D" id="3.40.640.10">
    <property type="entry name" value="Type I PLP-dependent aspartate aminotransferase-like (Major domain)"/>
    <property type="match status" value="1"/>
</dbReference>
<dbReference type="OrthoDB" id="2382073at2759"/>
<dbReference type="GO" id="GO:0030170">
    <property type="term" value="F:pyridoxal phosphate binding"/>
    <property type="evidence" value="ECO:0007669"/>
    <property type="project" value="InterPro"/>
</dbReference>
<evidence type="ECO:0000256" key="2">
    <source>
        <dbReference type="ARBA" id="ARBA00010008"/>
    </source>
</evidence>